<keyword evidence="2" id="KW-1185">Reference proteome</keyword>
<proteinExistence type="predicted"/>
<dbReference type="VEuPathDB" id="FungiDB:HpaG813823"/>
<name>M4C405_HYAAE</name>
<reference evidence="2" key="1">
    <citation type="journal article" date="2010" name="Science">
        <title>Signatures of adaptation to obligate biotrophy in the Hyaloperonospora arabidopsidis genome.</title>
        <authorList>
            <person name="Baxter L."/>
            <person name="Tripathy S."/>
            <person name="Ishaque N."/>
            <person name="Boot N."/>
            <person name="Cabral A."/>
            <person name="Kemen E."/>
            <person name="Thines M."/>
            <person name="Ah-Fong A."/>
            <person name="Anderson R."/>
            <person name="Badejoko W."/>
            <person name="Bittner-Eddy P."/>
            <person name="Boore J.L."/>
            <person name="Chibucos M.C."/>
            <person name="Coates M."/>
            <person name="Dehal P."/>
            <person name="Delehaunty K."/>
            <person name="Dong S."/>
            <person name="Downton P."/>
            <person name="Dumas B."/>
            <person name="Fabro G."/>
            <person name="Fronick C."/>
            <person name="Fuerstenberg S.I."/>
            <person name="Fulton L."/>
            <person name="Gaulin E."/>
            <person name="Govers F."/>
            <person name="Hughes L."/>
            <person name="Humphray S."/>
            <person name="Jiang R.H."/>
            <person name="Judelson H."/>
            <person name="Kamoun S."/>
            <person name="Kyung K."/>
            <person name="Meijer H."/>
            <person name="Minx P."/>
            <person name="Morris P."/>
            <person name="Nelson J."/>
            <person name="Phuntumart V."/>
            <person name="Qutob D."/>
            <person name="Rehmany A."/>
            <person name="Rougon-Cardoso A."/>
            <person name="Ryden P."/>
            <person name="Torto-Alalibo T."/>
            <person name="Studholme D."/>
            <person name="Wang Y."/>
            <person name="Win J."/>
            <person name="Wood J."/>
            <person name="Clifton S.W."/>
            <person name="Rogers J."/>
            <person name="Van den Ackerveken G."/>
            <person name="Jones J.D."/>
            <person name="McDowell J.M."/>
            <person name="Beynon J."/>
            <person name="Tyler B.M."/>
        </authorList>
    </citation>
    <scope>NUCLEOTIDE SEQUENCE [LARGE SCALE GENOMIC DNA]</scope>
    <source>
        <strain evidence="2">Emoy2</strain>
    </source>
</reference>
<dbReference type="HOGENOM" id="CLU_2763277_0_0_1"/>
<evidence type="ECO:0000313" key="1">
    <source>
        <dbReference type="EnsemblProtists" id="HpaP813823"/>
    </source>
</evidence>
<dbReference type="Proteomes" id="UP000011713">
    <property type="component" value="Unassembled WGS sequence"/>
</dbReference>
<sequence>MSPATHLMKHERSPLAFSGPSLRLRRHLLRLRNCFNPKRGDELMFIESNLPNFYDYMHDDDDDSGSESSQ</sequence>
<dbReference type="EMBL" id="ABWE02002907">
    <property type="status" value="NOT_ANNOTATED_CDS"/>
    <property type="molecule type" value="Genomic_DNA"/>
</dbReference>
<organism evidence="1 2">
    <name type="scientific">Hyaloperonospora arabidopsidis (strain Emoy2)</name>
    <name type="common">Downy mildew agent</name>
    <name type="synonym">Peronospora arabidopsidis</name>
    <dbReference type="NCBI Taxonomy" id="559515"/>
    <lineage>
        <taxon>Eukaryota</taxon>
        <taxon>Sar</taxon>
        <taxon>Stramenopiles</taxon>
        <taxon>Oomycota</taxon>
        <taxon>Peronosporomycetes</taxon>
        <taxon>Peronosporales</taxon>
        <taxon>Peronosporaceae</taxon>
        <taxon>Hyaloperonospora</taxon>
    </lineage>
</organism>
<evidence type="ECO:0000313" key="2">
    <source>
        <dbReference type="Proteomes" id="UP000011713"/>
    </source>
</evidence>
<dbReference type="AlphaFoldDB" id="M4C405"/>
<reference evidence="1" key="2">
    <citation type="submission" date="2015-06" db="UniProtKB">
        <authorList>
            <consortium name="EnsemblProtists"/>
        </authorList>
    </citation>
    <scope>IDENTIFICATION</scope>
    <source>
        <strain evidence="1">Emoy2</strain>
    </source>
</reference>
<protein>
    <submittedName>
        <fullName evidence="1">Uncharacterized protein</fullName>
    </submittedName>
</protein>
<dbReference type="EnsemblProtists" id="HpaT813823">
    <property type="protein sequence ID" value="HpaP813823"/>
    <property type="gene ID" value="HpaG813823"/>
</dbReference>
<dbReference type="InParanoid" id="M4C405"/>
<accession>M4C405</accession>